<dbReference type="Proteomes" id="UP000027195">
    <property type="component" value="Unassembled WGS sequence"/>
</dbReference>
<protein>
    <submittedName>
        <fullName evidence="2">Uncharacterized protein</fullName>
    </submittedName>
</protein>
<sequence length="163" mass="18068">MTSLELNPTRTPPAPPLPLNDKKLRDVLRAAWSQGKHEDKVIIRNPTIIEPQNLDIDLDERGSAGGQVEGVLREIGLILIDEEPDGPPPEDANQPRVPALRLGEFAALHHNNVDNRNGLEVVPELIKLHLWLFEQWASTSPVPGQVLFAGSLFGLVAFHRLPR</sequence>
<gene>
    <name evidence="2" type="ORF">BOTBODRAFT_287254</name>
</gene>
<organism evidence="2 3">
    <name type="scientific">Botryobasidium botryosum (strain FD-172 SS1)</name>
    <dbReference type="NCBI Taxonomy" id="930990"/>
    <lineage>
        <taxon>Eukaryota</taxon>
        <taxon>Fungi</taxon>
        <taxon>Dikarya</taxon>
        <taxon>Basidiomycota</taxon>
        <taxon>Agaricomycotina</taxon>
        <taxon>Agaricomycetes</taxon>
        <taxon>Cantharellales</taxon>
        <taxon>Botryobasidiaceae</taxon>
        <taxon>Botryobasidium</taxon>
    </lineage>
</organism>
<dbReference type="HOGENOM" id="CLU_1626761_0_0_1"/>
<evidence type="ECO:0000256" key="1">
    <source>
        <dbReference type="SAM" id="MobiDB-lite"/>
    </source>
</evidence>
<dbReference type="EMBL" id="KL198031">
    <property type="protein sequence ID" value="KDQ15756.1"/>
    <property type="molecule type" value="Genomic_DNA"/>
</dbReference>
<dbReference type="AlphaFoldDB" id="A0A067MW23"/>
<dbReference type="InParanoid" id="A0A067MW23"/>
<name>A0A067MW23_BOTB1</name>
<reference evidence="3" key="1">
    <citation type="journal article" date="2014" name="Proc. Natl. Acad. Sci. U.S.A.">
        <title>Extensive sampling of basidiomycete genomes demonstrates inadequacy of the white-rot/brown-rot paradigm for wood decay fungi.</title>
        <authorList>
            <person name="Riley R."/>
            <person name="Salamov A.A."/>
            <person name="Brown D.W."/>
            <person name="Nagy L.G."/>
            <person name="Floudas D."/>
            <person name="Held B.W."/>
            <person name="Levasseur A."/>
            <person name="Lombard V."/>
            <person name="Morin E."/>
            <person name="Otillar R."/>
            <person name="Lindquist E.A."/>
            <person name="Sun H."/>
            <person name="LaButti K.M."/>
            <person name="Schmutz J."/>
            <person name="Jabbour D."/>
            <person name="Luo H."/>
            <person name="Baker S.E."/>
            <person name="Pisabarro A.G."/>
            <person name="Walton J.D."/>
            <person name="Blanchette R.A."/>
            <person name="Henrissat B."/>
            <person name="Martin F."/>
            <person name="Cullen D."/>
            <person name="Hibbett D.S."/>
            <person name="Grigoriev I.V."/>
        </authorList>
    </citation>
    <scope>NUCLEOTIDE SEQUENCE [LARGE SCALE GENOMIC DNA]</scope>
    <source>
        <strain evidence="3">FD-172 SS1</strain>
    </source>
</reference>
<proteinExistence type="predicted"/>
<evidence type="ECO:0000313" key="3">
    <source>
        <dbReference type="Proteomes" id="UP000027195"/>
    </source>
</evidence>
<feature type="region of interest" description="Disordered" evidence="1">
    <location>
        <begin position="1"/>
        <end position="21"/>
    </location>
</feature>
<evidence type="ECO:0000313" key="2">
    <source>
        <dbReference type="EMBL" id="KDQ15756.1"/>
    </source>
</evidence>
<keyword evidence="3" id="KW-1185">Reference proteome</keyword>
<accession>A0A067MW23</accession>